<dbReference type="EMBL" id="JAWWNJ010000089">
    <property type="protein sequence ID" value="KAK7000401.1"/>
    <property type="molecule type" value="Genomic_DNA"/>
</dbReference>
<feature type="compositionally biased region" description="Low complexity" evidence="1">
    <location>
        <begin position="305"/>
        <end position="322"/>
    </location>
</feature>
<name>A0AAW0A3C5_9AGAR</name>
<proteinExistence type="predicted"/>
<evidence type="ECO:0000313" key="3">
    <source>
        <dbReference type="Proteomes" id="UP001362999"/>
    </source>
</evidence>
<evidence type="ECO:0000313" key="2">
    <source>
        <dbReference type="EMBL" id="KAK7000401.1"/>
    </source>
</evidence>
<comment type="caution">
    <text evidence="2">The sequence shown here is derived from an EMBL/GenBank/DDBJ whole genome shotgun (WGS) entry which is preliminary data.</text>
</comment>
<feature type="region of interest" description="Disordered" evidence="1">
    <location>
        <begin position="293"/>
        <end position="336"/>
    </location>
</feature>
<organism evidence="2 3">
    <name type="scientific">Favolaschia claudopus</name>
    <dbReference type="NCBI Taxonomy" id="2862362"/>
    <lineage>
        <taxon>Eukaryota</taxon>
        <taxon>Fungi</taxon>
        <taxon>Dikarya</taxon>
        <taxon>Basidiomycota</taxon>
        <taxon>Agaricomycotina</taxon>
        <taxon>Agaricomycetes</taxon>
        <taxon>Agaricomycetidae</taxon>
        <taxon>Agaricales</taxon>
        <taxon>Marasmiineae</taxon>
        <taxon>Mycenaceae</taxon>
        <taxon>Favolaschia</taxon>
    </lineage>
</organism>
<keyword evidence="3" id="KW-1185">Reference proteome</keyword>
<sequence>MVAQGDAQRSPSLETPETLRGYIQKISIFPPIFYNSAYRPRSMLLSVIHRSFGSSTHHWHQRRAGALLDFGAAPPGVQEDEIRYDVDMEPVAYMGALGMVGGTYVCYPRVRGGHRALDVRRYGARVVARVLWVWLGNGGARMMRMGRLGFRESCSAVLLCVAHGISLLLHNAFGHVRVHTGGGYEDEYAELSGGQSEGSRSTPYIFRASSFIASLWRKQPPRTPVLPGRKVVWLRKKAVRSFVVYATMRGGISENAYLPVLAGLDSDEFAYRSAPSRSFEAKFCSRIPASHSPKSLLGSRKDMVSSPPRSSRPSNLASASCSCPKTNGDLPSRPAPGFNTTAMSLAGLLY</sequence>
<evidence type="ECO:0000256" key="1">
    <source>
        <dbReference type="SAM" id="MobiDB-lite"/>
    </source>
</evidence>
<gene>
    <name evidence="2" type="ORF">R3P38DRAFT_2797645</name>
</gene>
<dbReference type="Proteomes" id="UP001362999">
    <property type="component" value="Unassembled WGS sequence"/>
</dbReference>
<protein>
    <submittedName>
        <fullName evidence="2">Uncharacterized protein</fullName>
    </submittedName>
</protein>
<dbReference type="AlphaFoldDB" id="A0AAW0A3C5"/>
<accession>A0AAW0A3C5</accession>
<reference evidence="2 3" key="1">
    <citation type="journal article" date="2024" name="J Genomics">
        <title>Draft genome sequencing and assembly of Favolaschia claudopus CIRM-BRFM 2984 isolated from oak limbs.</title>
        <authorList>
            <person name="Navarro D."/>
            <person name="Drula E."/>
            <person name="Chaduli D."/>
            <person name="Cazenave R."/>
            <person name="Ahrendt S."/>
            <person name="Wang J."/>
            <person name="Lipzen A."/>
            <person name="Daum C."/>
            <person name="Barry K."/>
            <person name="Grigoriev I.V."/>
            <person name="Favel A."/>
            <person name="Rosso M.N."/>
            <person name="Martin F."/>
        </authorList>
    </citation>
    <scope>NUCLEOTIDE SEQUENCE [LARGE SCALE GENOMIC DNA]</scope>
    <source>
        <strain evidence="2 3">CIRM-BRFM 2984</strain>
    </source>
</reference>